<dbReference type="InterPro" id="IPR004565">
    <property type="entry name" value="OM_lipoprot_LolB"/>
</dbReference>
<evidence type="ECO:0000256" key="11">
    <source>
        <dbReference type="ARBA" id="ARBA00023237"/>
    </source>
</evidence>
<evidence type="ECO:0000313" key="16">
    <source>
        <dbReference type="Proteomes" id="UP000199675"/>
    </source>
</evidence>
<organism evidence="15 16">
    <name type="scientific">Marinobacter mobilis</name>
    <dbReference type="NCBI Taxonomy" id="488533"/>
    <lineage>
        <taxon>Bacteria</taxon>
        <taxon>Pseudomonadati</taxon>
        <taxon>Pseudomonadota</taxon>
        <taxon>Gammaproteobacteria</taxon>
        <taxon>Pseudomonadales</taxon>
        <taxon>Marinobacteraceae</taxon>
        <taxon>Marinobacter</taxon>
    </lineage>
</organism>
<evidence type="ECO:0000256" key="5">
    <source>
        <dbReference type="ARBA" id="ARBA00022448"/>
    </source>
</evidence>
<sequence length="215" mass="24225">MKPSFTTLAAMAMTLWLSACTTITLDPLPEGLTDQPPLDWQQRQTQLQSLQRWQLQGKLAVRQPSDSGSAIINYWTQQHEAYELSLSSAFLGLGTTELKGVPGFISLTLSDGETYHSADPEALVEAATGWQLPLESLPWWIRGLPNPASDYRLYFDGDHKLALIRQDGWEIRYDRWNRFMADKPELPARITAVSGEKRVRVAVTQWQALNAEPAQ</sequence>
<name>A0A1H3A9L1_9GAMM</name>
<dbReference type="AlphaFoldDB" id="A0A1H3A9L1"/>
<keyword evidence="16" id="KW-1185">Reference proteome</keyword>
<dbReference type="CDD" id="cd16326">
    <property type="entry name" value="LolB"/>
    <property type="match status" value="1"/>
</dbReference>
<evidence type="ECO:0000256" key="9">
    <source>
        <dbReference type="ARBA" id="ARBA00023139"/>
    </source>
</evidence>
<feature type="signal peptide" evidence="14">
    <location>
        <begin position="1"/>
        <end position="19"/>
    </location>
</feature>
<evidence type="ECO:0000256" key="8">
    <source>
        <dbReference type="ARBA" id="ARBA00023136"/>
    </source>
</evidence>
<dbReference type="GO" id="GO:0015031">
    <property type="term" value="P:protein transport"/>
    <property type="evidence" value="ECO:0007669"/>
    <property type="project" value="UniProtKB-KW"/>
</dbReference>
<evidence type="ECO:0000256" key="14">
    <source>
        <dbReference type="SAM" id="SignalP"/>
    </source>
</evidence>
<evidence type="ECO:0000256" key="13">
    <source>
        <dbReference type="HAMAP-Rule" id="MF_00233"/>
    </source>
</evidence>
<evidence type="ECO:0000256" key="2">
    <source>
        <dbReference type="ARBA" id="ARBA00009696"/>
    </source>
</evidence>
<evidence type="ECO:0000256" key="4">
    <source>
        <dbReference type="ARBA" id="ARBA00016202"/>
    </source>
</evidence>
<evidence type="ECO:0000256" key="6">
    <source>
        <dbReference type="ARBA" id="ARBA00022729"/>
    </source>
</evidence>
<comment type="subcellular location">
    <subcellularLocation>
        <location evidence="1 13">Cell outer membrane</location>
        <topology evidence="1 13">Lipid-anchor</topology>
    </subcellularLocation>
</comment>
<keyword evidence="7 13" id="KW-0653">Protein transport</keyword>
<keyword evidence="6 13" id="KW-0732">Signal</keyword>
<keyword evidence="5 13" id="KW-0813">Transport</keyword>
<feature type="chain" id="PRO_5011621684" description="Outer-membrane lipoprotein LolB" evidence="14">
    <location>
        <begin position="20"/>
        <end position="215"/>
    </location>
</feature>
<comment type="subunit">
    <text evidence="3 13">Monomer.</text>
</comment>
<dbReference type="GO" id="GO:0044874">
    <property type="term" value="P:lipoprotein localization to outer membrane"/>
    <property type="evidence" value="ECO:0007669"/>
    <property type="project" value="UniProtKB-UniRule"/>
</dbReference>
<dbReference type="InterPro" id="IPR029046">
    <property type="entry name" value="LolA/LolB/LppX"/>
</dbReference>
<dbReference type="Pfam" id="PF03550">
    <property type="entry name" value="LolB"/>
    <property type="match status" value="1"/>
</dbReference>
<dbReference type="SUPFAM" id="SSF89392">
    <property type="entry name" value="Prokaryotic lipoproteins and lipoprotein localization factors"/>
    <property type="match status" value="1"/>
</dbReference>
<keyword evidence="8 13" id="KW-0472">Membrane</keyword>
<gene>
    <name evidence="13" type="primary">lolB</name>
    <name evidence="15" type="ORF">SAMN04487960_107244</name>
</gene>
<keyword evidence="12 13" id="KW-0449">Lipoprotein</keyword>
<evidence type="ECO:0000256" key="10">
    <source>
        <dbReference type="ARBA" id="ARBA00023186"/>
    </source>
</evidence>
<dbReference type="EMBL" id="FNNE01000007">
    <property type="protein sequence ID" value="SDX26323.1"/>
    <property type="molecule type" value="Genomic_DNA"/>
</dbReference>
<evidence type="ECO:0000256" key="12">
    <source>
        <dbReference type="ARBA" id="ARBA00023288"/>
    </source>
</evidence>
<comment type="similarity">
    <text evidence="2 13">Belongs to the LolB family.</text>
</comment>
<comment type="function">
    <text evidence="13">Plays a critical role in the incorporation of lipoproteins in the outer membrane after they are released by the LolA protein.</text>
</comment>
<dbReference type="STRING" id="488533.SAMN04487960_107244"/>
<dbReference type="HAMAP" id="MF_00233">
    <property type="entry name" value="LolB"/>
    <property type="match status" value="1"/>
</dbReference>
<dbReference type="Proteomes" id="UP000199675">
    <property type="component" value="Unassembled WGS sequence"/>
</dbReference>
<dbReference type="Gene3D" id="2.50.20.10">
    <property type="entry name" value="Lipoprotein localisation LolA/LolB/LppX"/>
    <property type="match status" value="1"/>
</dbReference>
<evidence type="ECO:0000313" key="15">
    <source>
        <dbReference type="EMBL" id="SDX26323.1"/>
    </source>
</evidence>
<keyword evidence="9 13" id="KW-0564">Palmitate</keyword>
<keyword evidence="10 13" id="KW-0143">Chaperone</keyword>
<reference evidence="15 16" key="1">
    <citation type="submission" date="2016-10" db="EMBL/GenBank/DDBJ databases">
        <authorList>
            <person name="de Groot N.N."/>
        </authorList>
    </citation>
    <scope>NUCLEOTIDE SEQUENCE [LARGE SCALE GENOMIC DNA]</scope>
    <source>
        <strain evidence="15 16">CGMCC 1.7059</strain>
    </source>
</reference>
<proteinExistence type="inferred from homology"/>
<dbReference type="PROSITE" id="PS51257">
    <property type="entry name" value="PROKAR_LIPOPROTEIN"/>
    <property type="match status" value="1"/>
</dbReference>
<evidence type="ECO:0000256" key="7">
    <source>
        <dbReference type="ARBA" id="ARBA00022927"/>
    </source>
</evidence>
<keyword evidence="11 13" id="KW-0998">Cell outer membrane</keyword>
<evidence type="ECO:0000256" key="3">
    <source>
        <dbReference type="ARBA" id="ARBA00011245"/>
    </source>
</evidence>
<accession>A0A1H3A9L1</accession>
<protein>
    <recommendedName>
        <fullName evidence="4 13">Outer-membrane lipoprotein LolB</fullName>
    </recommendedName>
</protein>
<dbReference type="NCBIfam" id="TIGR00548">
    <property type="entry name" value="lolB"/>
    <property type="match status" value="1"/>
</dbReference>
<dbReference type="GO" id="GO:0009279">
    <property type="term" value="C:cell outer membrane"/>
    <property type="evidence" value="ECO:0007669"/>
    <property type="project" value="UniProtKB-SubCell"/>
</dbReference>
<evidence type="ECO:0000256" key="1">
    <source>
        <dbReference type="ARBA" id="ARBA00004459"/>
    </source>
</evidence>